<name>A0AAJ5WWL8_9CAUL</name>
<keyword evidence="2" id="KW-0229">DNA integration</keyword>
<protein>
    <submittedName>
        <fullName evidence="6">Site-specific integrase</fullName>
    </submittedName>
</protein>
<evidence type="ECO:0000256" key="2">
    <source>
        <dbReference type="ARBA" id="ARBA00022908"/>
    </source>
</evidence>
<reference evidence="6" key="1">
    <citation type="submission" date="2023-03" db="EMBL/GenBank/DDBJ databases">
        <title>Andean soil-derived lignocellulolytic bacterial consortium as a source of novel taxa and putative plastic-active enzymes.</title>
        <authorList>
            <person name="Diaz-Garcia L."/>
            <person name="Chuvochina M."/>
            <person name="Feuerriegel G."/>
            <person name="Bunk B."/>
            <person name="Sproer C."/>
            <person name="Streit W.R."/>
            <person name="Rodriguez L.M."/>
            <person name="Overmann J."/>
            <person name="Jimenez D.J."/>
        </authorList>
    </citation>
    <scope>NUCLEOTIDE SEQUENCE</scope>
    <source>
        <strain evidence="6">MAG 833</strain>
    </source>
</reference>
<gene>
    <name evidence="6" type="ORF">P0Y50_13820</name>
</gene>
<evidence type="ECO:0000256" key="3">
    <source>
        <dbReference type="ARBA" id="ARBA00023125"/>
    </source>
</evidence>
<evidence type="ECO:0000256" key="1">
    <source>
        <dbReference type="ARBA" id="ARBA00008857"/>
    </source>
</evidence>
<dbReference type="SUPFAM" id="SSF56349">
    <property type="entry name" value="DNA breaking-rejoining enzymes"/>
    <property type="match status" value="1"/>
</dbReference>
<dbReference type="Gene3D" id="1.10.150.130">
    <property type="match status" value="1"/>
</dbReference>
<dbReference type="GO" id="GO:0006310">
    <property type="term" value="P:DNA recombination"/>
    <property type="evidence" value="ECO:0007669"/>
    <property type="project" value="UniProtKB-KW"/>
</dbReference>
<evidence type="ECO:0000313" key="6">
    <source>
        <dbReference type="EMBL" id="WEK39596.1"/>
    </source>
</evidence>
<dbReference type="PANTHER" id="PTHR30349:SF41">
    <property type="entry name" value="INTEGRASE_RECOMBINASE PROTEIN MJ0367-RELATED"/>
    <property type="match status" value="1"/>
</dbReference>
<evidence type="ECO:0000256" key="4">
    <source>
        <dbReference type="ARBA" id="ARBA00023172"/>
    </source>
</evidence>
<dbReference type="PROSITE" id="PS51898">
    <property type="entry name" value="TYR_RECOMBINASE"/>
    <property type="match status" value="1"/>
</dbReference>
<dbReference type="EMBL" id="CP119326">
    <property type="protein sequence ID" value="WEK39596.1"/>
    <property type="molecule type" value="Genomic_DNA"/>
</dbReference>
<dbReference type="CDD" id="cd01184">
    <property type="entry name" value="INT_C_like_1"/>
    <property type="match status" value="1"/>
</dbReference>
<feature type="domain" description="Tyr recombinase" evidence="5">
    <location>
        <begin position="340"/>
        <end position="559"/>
    </location>
</feature>
<evidence type="ECO:0000313" key="7">
    <source>
        <dbReference type="Proteomes" id="UP001213664"/>
    </source>
</evidence>
<dbReference type="Pfam" id="PF20172">
    <property type="entry name" value="DUF6538"/>
    <property type="match status" value="1"/>
</dbReference>
<dbReference type="AlphaFoldDB" id="A0AAJ5WWL8"/>
<dbReference type="InterPro" id="IPR013762">
    <property type="entry name" value="Integrase-like_cat_sf"/>
</dbReference>
<dbReference type="PANTHER" id="PTHR30349">
    <property type="entry name" value="PHAGE INTEGRASE-RELATED"/>
    <property type="match status" value="1"/>
</dbReference>
<dbReference type="InterPro" id="IPR011010">
    <property type="entry name" value="DNA_brk_join_enz"/>
</dbReference>
<dbReference type="GO" id="GO:0003677">
    <property type="term" value="F:DNA binding"/>
    <property type="evidence" value="ECO:0007669"/>
    <property type="project" value="UniProtKB-KW"/>
</dbReference>
<organism evidence="6 7">
    <name type="scientific">Candidatus Brevundimonas colombiensis</name>
    <dbReference type="NCBI Taxonomy" id="3121376"/>
    <lineage>
        <taxon>Bacteria</taxon>
        <taxon>Pseudomonadati</taxon>
        <taxon>Pseudomonadota</taxon>
        <taxon>Alphaproteobacteria</taxon>
        <taxon>Caulobacterales</taxon>
        <taxon>Caulobacteraceae</taxon>
        <taxon>Brevundimonas</taxon>
    </lineage>
</organism>
<accession>A0AAJ5WWL8</accession>
<proteinExistence type="inferred from homology"/>
<dbReference type="InterPro" id="IPR010998">
    <property type="entry name" value="Integrase_recombinase_N"/>
</dbReference>
<keyword evidence="4" id="KW-0233">DNA recombination</keyword>
<sequence length="577" mass="64864">MPDDVRDSAFFGGKSHYQVSLRTNDLNEAKGRALPLGIRFDAEVANLRAGSIKAPILASSEQRILTEEALESIQGKWWSSTIRRDREKRSMADVDPGGEWADRMASDDDHLHFDVARLMDPAKGREALLQMKAHLKVEWADFIAVDARRWGASPGSSDYRRIEEAIVDAQIDALKSIHLAWLGQEAEPTSQRVQRGLSRNLKPQSSWTLKQLALHVLEVQPKGDSWRHKVIEQVVPLFVSHLGEPRPISGISSSDVRSFLEAMSQCPTNATQRFPKRSLAEAIQLNRARLKPYPTVSANTIRDTHFAVLRALFGYAVSQEWLAASPAERIKVAGATKKGGSRPSFKMDELQALFAMPVFTGCKSDAQFGTPGGVLLDDHRYWTPLLMLFTGARPSELGQLAVADIKLSGSTPYISILTEYDPDDPEDRSFYLTCKTPNARREVPLHPALMELGFDRYVRKMQKGGHARLFPQWKAPSDPRKLYSGASWIRRFNEKIIRACTQRHPRPTFYSLRHTFKVAMVRQGIHSAIQNQILGHANAGMDAYYFDAVPLDELYEQVARITYKNLDLGHLGRLQDG</sequence>
<dbReference type="Pfam" id="PF00589">
    <property type="entry name" value="Phage_integrase"/>
    <property type="match status" value="1"/>
</dbReference>
<dbReference type="InterPro" id="IPR050090">
    <property type="entry name" value="Tyrosine_recombinase_XerCD"/>
</dbReference>
<evidence type="ECO:0000259" key="5">
    <source>
        <dbReference type="PROSITE" id="PS51898"/>
    </source>
</evidence>
<dbReference type="InterPro" id="IPR002104">
    <property type="entry name" value="Integrase_catalytic"/>
</dbReference>
<comment type="similarity">
    <text evidence="1">Belongs to the 'phage' integrase family.</text>
</comment>
<dbReference type="InterPro" id="IPR046668">
    <property type="entry name" value="DUF6538"/>
</dbReference>
<keyword evidence="3" id="KW-0238">DNA-binding</keyword>
<dbReference type="Proteomes" id="UP001213664">
    <property type="component" value="Chromosome"/>
</dbReference>
<dbReference type="GO" id="GO:0015074">
    <property type="term" value="P:DNA integration"/>
    <property type="evidence" value="ECO:0007669"/>
    <property type="project" value="UniProtKB-KW"/>
</dbReference>
<dbReference type="Gene3D" id="1.10.443.10">
    <property type="entry name" value="Intergrase catalytic core"/>
    <property type="match status" value="1"/>
</dbReference>